<sequence>MELISTTITTIKRHRIQFSISWVICLIALFALTSLSMLKLVLNQLDSSKQIQLFTSKEIQQLQHYFSERLLVCAVGLFILLVVFFVFRIQRQRKAAISMKQLIYSTGLEFFIGLMVASICLILLYTLFEPAYEAILQSFYHQGLNQFKELPNFVLSNGTSGIAYSVRSSISFELSSTTLLDLFFVSLIKAVAYIFFCLCLLIICFRLINFAFKKKNVR</sequence>
<feature type="transmembrane region" description="Helical" evidence="1">
    <location>
        <begin position="20"/>
        <end position="42"/>
    </location>
</feature>
<evidence type="ECO:0000313" key="2">
    <source>
        <dbReference type="EMBL" id="MDT2540046.1"/>
    </source>
</evidence>
<feature type="transmembrane region" description="Helical" evidence="1">
    <location>
        <begin position="69"/>
        <end position="87"/>
    </location>
</feature>
<organism evidence="2 3">
    <name type="scientific">Enterococcus raffinosus</name>
    <dbReference type="NCBI Taxonomy" id="71452"/>
    <lineage>
        <taxon>Bacteria</taxon>
        <taxon>Bacillati</taxon>
        <taxon>Bacillota</taxon>
        <taxon>Bacilli</taxon>
        <taxon>Lactobacillales</taxon>
        <taxon>Enterococcaceae</taxon>
        <taxon>Enterococcus</taxon>
    </lineage>
</organism>
<keyword evidence="1" id="KW-1133">Transmembrane helix</keyword>
<feature type="transmembrane region" description="Helical" evidence="1">
    <location>
        <begin position="108"/>
        <end position="128"/>
    </location>
</feature>
<keyword evidence="1" id="KW-0812">Transmembrane</keyword>
<feature type="transmembrane region" description="Helical" evidence="1">
    <location>
        <begin position="182"/>
        <end position="208"/>
    </location>
</feature>
<accession>A0AAW8T0X2</accession>
<dbReference type="Proteomes" id="UP001249240">
    <property type="component" value="Unassembled WGS sequence"/>
</dbReference>
<evidence type="ECO:0000313" key="3">
    <source>
        <dbReference type="Proteomes" id="UP001249240"/>
    </source>
</evidence>
<name>A0AAW8T0X2_9ENTE</name>
<dbReference type="RefSeq" id="WP_010746189.1">
    <property type="nucleotide sequence ID" value="NZ_BAAAXM010000067.1"/>
</dbReference>
<gene>
    <name evidence="2" type="ORF">P7D78_18225</name>
</gene>
<dbReference type="AlphaFoldDB" id="A0AAW8T0X2"/>
<proteinExistence type="predicted"/>
<evidence type="ECO:0000256" key="1">
    <source>
        <dbReference type="SAM" id="Phobius"/>
    </source>
</evidence>
<keyword evidence="1" id="KW-0472">Membrane</keyword>
<comment type="caution">
    <text evidence="2">The sequence shown here is derived from an EMBL/GenBank/DDBJ whole genome shotgun (WGS) entry which is preliminary data.</text>
</comment>
<protein>
    <submittedName>
        <fullName evidence="2">Uncharacterized protein</fullName>
    </submittedName>
</protein>
<reference evidence="2" key="1">
    <citation type="submission" date="2023-03" db="EMBL/GenBank/DDBJ databases">
        <authorList>
            <person name="Shen W."/>
            <person name="Cai J."/>
        </authorList>
    </citation>
    <scope>NUCLEOTIDE SEQUENCE</scope>
    <source>
        <strain evidence="2">B646-2</strain>
    </source>
</reference>
<dbReference type="EMBL" id="JARPXM010000026">
    <property type="protein sequence ID" value="MDT2540046.1"/>
    <property type="molecule type" value="Genomic_DNA"/>
</dbReference>